<accession>A0ABS7FZI4</accession>
<evidence type="ECO:0000313" key="4">
    <source>
        <dbReference type="Proteomes" id="UP000774570"/>
    </source>
</evidence>
<dbReference type="SUPFAM" id="SSF53850">
    <property type="entry name" value="Periplasmic binding protein-like II"/>
    <property type="match status" value="1"/>
</dbReference>
<feature type="domain" description="SsuA/THI5-like" evidence="2">
    <location>
        <begin position="68"/>
        <end position="246"/>
    </location>
</feature>
<comment type="caution">
    <text evidence="3">The sequence shown here is derived from an EMBL/GenBank/DDBJ whole genome shotgun (WGS) entry which is preliminary data.</text>
</comment>
<dbReference type="RefSeq" id="WP_220169113.1">
    <property type="nucleotide sequence ID" value="NZ_JAIBOA010000019.1"/>
</dbReference>
<sequence length="332" mass="35190">MRMKALLAGTAVAALAAGCGGSSGGSGPVALRMAWGVPGDEIKYVMQALPAAAPNQGRCYRPVWKQLTNTAQGAQELAAGTLDGATVGALAVGAAVEKGAGMVVAGEMFAERKPNFTTTWLVRKDGPVRSAADLRGRKVATAGIGTPTYYVQVRYLQERAGLRAGKDYQNPELPYAQQEEALASGRVDAGVFAQPFYAKAMATGRFRPLFQVADVHDNMPQLLQVFNRRFVKAHPEAARCFMKDFAAVARYVADPAHRDAVIAAEAKIAKIPAGALRGYLMTRQDYHRPAGGAVDVAALQATWDFFQGAGVLHEKLDAAAQTDPSLTLRDGA</sequence>
<dbReference type="Pfam" id="PF09084">
    <property type="entry name" value="NMT1"/>
    <property type="match status" value="1"/>
</dbReference>
<name>A0ABS7FZI4_9ACTN</name>
<dbReference type="Proteomes" id="UP000774570">
    <property type="component" value="Unassembled WGS sequence"/>
</dbReference>
<dbReference type="Gene3D" id="3.40.190.10">
    <property type="entry name" value="Periplasmic binding protein-like II"/>
    <property type="match status" value="2"/>
</dbReference>
<protein>
    <submittedName>
        <fullName evidence="3">ABC transporter substrate-binding protein</fullName>
    </submittedName>
</protein>
<evidence type="ECO:0000259" key="2">
    <source>
        <dbReference type="Pfam" id="PF09084"/>
    </source>
</evidence>
<keyword evidence="4" id="KW-1185">Reference proteome</keyword>
<evidence type="ECO:0000313" key="3">
    <source>
        <dbReference type="EMBL" id="MBW8485872.1"/>
    </source>
</evidence>
<dbReference type="EMBL" id="JAIBOA010000019">
    <property type="protein sequence ID" value="MBW8485872.1"/>
    <property type="molecule type" value="Genomic_DNA"/>
</dbReference>
<gene>
    <name evidence="3" type="ORF">K1Y72_26070</name>
</gene>
<dbReference type="PANTHER" id="PTHR30024">
    <property type="entry name" value="ALIPHATIC SULFONATES-BINDING PROTEIN-RELATED"/>
    <property type="match status" value="1"/>
</dbReference>
<reference evidence="3 4" key="1">
    <citation type="submission" date="2021-07" db="EMBL/GenBank/DDBJ databases">
        <title>Actinomadura sp. PM05-2 isolated from lichen.</title>
        <authorList>
            <person name="Somphong A."/>
            <person name="Phongsopitanun W."/>
            <person name="Tanasupawat S."/>
            <person name="Peongsungnone V."/>
        </authorList>
    </citation>
    <scope>NUCLEOTIDE SEQUENCE [LARGE SCALE GENOMIC DNA]</scope>
    <source>
        <strain evidence="3 4">PM05-2</strain>
    </source>
</reference>
<evidence type="ECO:0000256" key="1">
    <source>
        <dbReference type="SAM" id="SignalP"/>
    </source>
</evidence>
<proteinExistence type="predicted"/>
<feature type="chain" id="PRO_5046859168" evidence="1">
    <location>
        <begin position="17"/>
        <end position="332"/>
    </location>
</feature>
<dbReference type="InterPro" id="IPR015168">
    <property type="entry name" value="SsuA/THI5"/>
</dbReference>
<feature type="signal peptide" evidence="1">
    <location>
        <begin position="1"/>
        <end position="16"/>
    </location>
</feature>
<dbReference type="PROSITE" id="PS51257">
    <property type="entry name" value="PROKAR_LIPOPROTEIN"/>
    <property type="match status" value="1"/>
</dbReference>
<keyword evidence="1" id="KW-0732">Signal</keyword>
<dbReference type="PANTHER" id="PTHR30024:SF48">
    <property type="entry name" value="ABC TRANSPORTER SUBSTRATE-BINDING PROTEIN"/>
    <property type="match status" value="1"/>
</dbReference>
<organism evidence="3 4">
    <name type="scientific">Actinomadura parmotrematis</name>
    <dbReference type="NCBI Taxonomy" id="2864039"/>
    <lineage>
        <taxon>Bacteria</taxon>
        <taxon>Bacillati</taxon>
        <taxon>Actinomycetota</taxon>
        <taxon>Actinomycetes</taxon>
        <taxon>Streptosporangiales</taxon>
        <taxon>Thermomonosporaceae</taxon>
        <taxon>Actinomadura</taxon>
    </lineage>
</organism>